<dbReference type="InterPro" id="IPR012296">
    <property type="entry name" value="Nuclease_put_TT1808"/>
</dbReference>
<keyword evidence="3" id="KW-1185">Reference proteome</keyword>
<dbReference type="InterPro" id="IPR008538">
    <property type="entry name" value="Uma2"/>
</dbReference>
<sequence>MIATPIKSETVTLQLPWDLNLQVTPEQFAAIAAVNPELKLERTATGDLIVTPPTGGETGYRNIRIAYFLVKWIEEEGGNGIAFDSSTGFTLPNGANRSPDAAWVSIARWQALTSAQRKGFVPLSPDFVIELRSESDSFAKLQSKLQEYIDNGTQLGWLIDPQQRQVQIYRAGQGVEIGVNPSQLSGEMVLPGFVLNWERVYSVKL</sequence>
<dbReference type="GO" id="GO:0004519">
    <property type="term" value="F:endonuclease activity"/>
    <property type="evidence" value="ECO:0007669"/>
    <property type="project" value="UniProtKB-KW"/>
</dbReference>
<organism evidence="2 3">
    <name type="scientific">Laspinema olomoucense D3b</name>
    <dbReference type="NCBI Taxonomy" id="2953688"/>
    <lineage>
        <taxon>Bacteria</taxon>
        <taxon>Bacillati</taxon>
        <taxon>Cyanobacteriota</taxon>
        <taxon>Cyanophyceae</taxon>
        <taxon>Oscillatoriophycideae</taxon>
        <taxon>Oscillatoriales</taxon>
        <taxon>Laspinemataceae</taxon>
        <taxon>Laspinema</taxon>
        <taxon>Laspinema olomoucense</taxon>
    </lineage>
</organism>
<dbReference type="Gene3D" id="3.90.1570.10">
    <property type="entry name" value="tt1808, chain A"/>
    <property type="match status" value="1"/>
</dbReference>
<dbReference type="EMBL" id="JAMXFA010000003">
    <property type="protein sequence ID" value="MCT7976630.1"/>
    <property type="molecule type" value="Genomic_DNA"/>
</dbReference>
<dbReference type="InterPro" id="IPR011335">
    <property type="entry name" value="Restrct_endonuc-II-like"/>
</dbReference>
<dbReference type="PANTHER" id="PTHR34107:SF7">
    <property type="entry name" value="SLR2092 PROTEIN"/>
    <property type="match status" value="1"/>
</dbReference>
<keyword evidence="2" id="KW-0378">Hydrolase</keyword>
<evidence type="ECO:0000313" key="3">
    <source>
        <dbReference type="Proteomes" id="UP001525961"/>
    </source>
</evidence>
<name>A0ABT2N1S1_9CYAN</name>
<dbReference type="SUPFAM" id="SSF52980">
    <property type="entry name" value="Restriction endonuclease-like"/>
    <property type="match status" value="1"/>
</dbReference>
<dbReference type="PANTHER" id="PTHR34107">
    <property type="entry name" value="SLL0198 PROTEIN-RELATED"/>
    <property type="match status" value="1"/>
</dbReference>
<keyword evidence="2" id="KW-0255">Endonuclease</keyword>
<evidence type="ECO:0000313" key="2">
    <source>
        <dbReference type="EMBL" id="MCT7976630.1"/>
    </source>
</evidence>
<proteinExistence type="predicted"/>
<accession>A0ABT2N1S1</accession>
<dbReference type="Proteomes" id="UP001525961">
    <property type="component" value="Unassembled WGS sequence"/>
</dbReference>
<keyword evidence="2" id="KW-0540">Nuclease</keyword>
<dbReference type="RefSeq" id="WP_261234426.1">
    <property type="nucleotide sequence ID" value="NZ_JAMXFA010000003.1"/>
</dbReference>
<feature type="domain" description="Putative restriction endonuclease" evidence="1">
    <location>
        <begin position="26"/>
        <end position="197"/>
    </location>
</feature>
<dbReference type="Pfam" id="PF05685">
    <property type="entry name" value="Uma2"/>
    <property type="match status" value="1"/>
</dbReference>
<protein>
    <submittedName>
        <fullName evidence="2">Uma2 family endonuclease</fullName>
    </submittedName>
</protein>
<evidence type="ECO:0000259" key="1">
    <source>
        <dbReference type="Pfam" id="PF05685"/>
    </source>
</evidence>
<dbReference type="CDD" id="cd06260">
    <property type="entry name" value="DUF820-like"/>
    <property type="match status" value="1"/>
</dbReference>
<comment type="caution">
    <text evidence="2">The sequence shown here is derived from an EMBL/GenBank/DDBJ whole genome shotgun (WGS) entry which is preliminary data.</text>
</comment>
<gene>
    <name evidence="2" type="ORF">NG792_02680</name>
</gene>
<reference evidence="2 3" key="1">
    <citation type="journal article" date="2022" name="Front. Microbiol.">
        <title>High genomic differentiation and limited gene flow indicate recent cryptic speciation within the genus Laspinema (cyanobacteria).</title>
        <authorList>
            <person name="Stanojkovic A."/>
            <person name="Skoupy S."/>
            <person name="Skaloud P."/>
            <person name="Dvorak P."/>
        </authorList>
    </citation>
    <scope>NUCLEOTIDE SEQUENCE [LARGE SCALE GENOMIC DNA]</scope>
    <source>
        <strain evidence="2 3">D3b</strain>
    </source>
</reference>